<accession>A0ACB5TMH8</accession>
<evidence type="ECO:0000313" key="1">
    <source>
        <dbReference type="EMBL" id="GME91523.1"/>
    </source>
</evidence>
<protein>
    <submittedName>
        <fullName evidence="1">Unnamed protein product</fullName>
    </submittedName>
</protein>
<organism evidence="1 2">
    <name type="scientific">Candida boidinii</name>
    <name type="common">Yeast</name>
    <dbReference type="NCBI Taxonomy" id="5477"/>
    <lineage>
        <taxon>Eukaryota</taxon>
        <taxon>Fungi</taxon>
        <taxon>Dikarya</taxon>
        <taxon>Ascomycota</taxon>
        <taxon>Saccharomycotina</taxon>
        <taxon>Pichiomycetes</taxon>
        <taxon>Pichiales</taxon>
        <taxon>Pichiaceae</taxon>
        <taxon>Ogataea</taxon>
        <taxon>Ogataea/Candida clade</taxon>
    </lineage>
</organism>
<name>A0ACB5TMH8_CANBO</name>
<comment type="caution">
    <text evidence="1">The sequence shown here is derived from an EMBL/GenBank/DDBJ whole genome shotgun (WGS) entry which is preliminary data.</text>
</comment>
<evidence type="ECO:0000313" key="2">
    <source>
        <dbReference type="Proteomes" id="UP001165101"/>
    </source>
</evidence>
<reference evidence="1" key="1">
    <citation type="submission" date="2023-04" db="EMBL/GenBank/DDBJ databases">
        <title>Candida boidinii NBRC 1967.</title>
        <authorList>
            <person name="Ichikawa N."/>
            <person name="Sato H."/>
            <person name="Tonouchi N."/>
        </authorList>
    </citation>
    <scope>NUCLEOTIDE SEQUENCE</scope>
    <source>
        <strain evidence="1">NBRC 1967</strain>
    </source>
</reference>
<proteinExistence type="predicted"/>
<sequence length="469" mass="54101">MVLNNNHLLIHCSDGWDRTTQISSLVQICLDPYYRTIDGFVILIEKEWLSFGHRFNERCGHLQNETKFHDNIENLNSNQATQAFRQVTNHFKHKKSVKFVSPIFQQFLDCIYQLIRQYPNKFEYNERFLRRLVYHLYSCQYGTFLFDCERERNEHDIQTKTRSVWDYFKSRKFEFSNPNYIKEDDFVAVDDNDNDDDDKIIYPKVKDVKFWFQLFGKSDSELNYSPYGFENSGEFNDSNLDSSSSNSAITKSKDINSNGNGIINGNGNGGTAGISNSIGDLNTEESLIDTSIITKNVENVFDILKQSTADVFSQFTNSVNGVTNNISNSLSDSINDIEKSQELKETKKSSEESQDEELQKKQQHEAIIHSVPAKALIALEERDEDEDEESGDKEGICSDDKESSDSDTTIKNVDNNDIKKIVSEDDNNDSDNNDNDDEEREKELARRLSEFEISTEEDEIALENQLRNN</sequence>
<dbReference type="Proteomes" id="UP001165101">
    <property type="component" value="Unassembled WGS sequence"/>
</dbReference>
<keyword evidence="2" id="KW-1185">Reference proteome</keyword>
<gene>
    <name evidence="1" type="ORF">Cboi01_000233200</name>
</gene>
<dbReference type="EMBL" id="BSXV01001033">
    <property type="protein sequence ID" value="GME91523.1"/>
    <property type="molecule type" value="Genomic_DNA"/>
</dbReference>